<dbReference type="GO" id="GO:0016829">
    <property type="term" value="F:lyase activity"/>
    <property type="evidence" value="ECO:0007669"/>
    <property type="project" value="UniProtKB-KW"/>
</dbReference>
<dbReference type="Proteomes" id="UP000549066">
    <property type="component" value="Unassembled WGS sequence"/>
</dbReference>
<dbReference type="InterPro" id="IPR000362">
    <property type="entry name" value="Fumarate_lyase_fam"/>
</dbReference>
<dbReference type="PANTHER" id="PTHR43172:SF2">
    <property type="entry name" value="ADENYLOSUCCINATE LYASE C-TERMINAL DOMAIN-CONTAINING PROTEIN"/>
    <property type="match status" value="1"/>
</dbReference>
<gene>
    <name evidence="4" type="ORF">BJY17_000021</name>
</gene>
<keyword evidence="4" id="KW-0413">Isomerase</keyword>
<protein>
    <submittedName>
        <fullName evidence="4">3-carboxy-cis,cis-muconate cycloisomerase</fullName>
        <ecNumber evidence="4">5.5.1.2</ecNumber>
    </submittedName>
</protein>
<feature type="domain" description="Fumarate lyase N-terminal" evidence="3">
    <location>
        <begin position="94"/>
        <end position="294"/>
    </location>
</feature>
<sequence length="393" mass="39998">MTDWGLLDPGAADRAGTDDDAVLAAMVDVERALLRAWGSVLGEPLDAAADVLDAPSLDRAALQRGVARDGVPVVALVPALRAQLSAAGFDPAPLHLGATSQDVVDTALMLVARQALHEARAILVEAGTGLAAMAQRERHSPRIARSLARQAEASTLGVLAAGWLDGLASAVAAIDAVAFPVQFGGAVGTGTAADAAAARPGGSEAVRAELATLLGLADPGRAWHTERTPVLAVASAAAAVVAALGRIAGDATLLSREEIGEVRLSGGGGSSAMPHKRNPVDAVAITAAATEAPGLLQVIAAAAIAGDERSAGRWHAEWASLRRLVRLTRSASAAAARLLGGLEFDRERAAELLEHAGPAGERPSRDVLAAASDRVVERAVARFTRIADQEPHA</sequence>
<evidence type="ECO:0000313" key="5">
    <source>
        <dbReference type="Proteomes" id="UP000549066"/>
    </source>
</evidence>
<dbReference type="Pfam" id="PF00206">
    <property type="entry name" value="Lyase_1"/>
    <property type="match status" value="1"/>
</dbReference>
<dbReference type="SUPFAM" id="SSF48557">
    <property type="entry name" value="L-aspartase-like"/>
    <property type="match status" value="1"/>
</dbReference>
<dbReference type="InterPro" id="IPR008948">
    <property type="entry name" value="L-Aspartase-like"/>
</dbReference>
<comment type="caution">
    <text evidence="4">The sequence shown here is derived from an EMBL/GenBank/DDBJ whole genome shotgun (WGS) entry which is preliminary data.</text>
</comment>
<dbReference type="InterPro" id="IPR022761">
    <property type="entry name" value="Fumarate_lyase_N"/>
</dbReference>
<keyword evidence="5" id="KW-1185">Reference proteome</keyword>
<dbReference type="Gene3D" id="1.20.200.10">
    <property type="entry name" value="Fumarase/aspartase (Central domain)"/>
    <property type="match status" value="1"/>
</dbReference>
<dbReference type="PRINTS" id="PR00149">
    <property type="entry name" value="FUMRATELYASE"/>
</dbReference>
<organism evidence="4 5">
    <name type="scientific">Agromyces hippuratus</name>
    <dbReference type="NCBI Taxonomy" id="286438"/>
    <lineage>
        <taxon>Bacteria</taxon>
        <taxon>Bacillati</taxon>
        <taxon>Actinomycetota</taxon>
        <taxon>Actinomycetes</taxon>
        <taxon>Micrococcales</taxon>
        <taxon>Microbacteriaceae</taxon>
        <taxon>Agromyces</taxon>
    </lineage>
</organism>
<dbReference type="EC" id="5.5.1.2" evidence="4"/>
<reference evidence="4 5" key="1">
    <citation type="submission" date="2020-07" db="EMBL/GenBank/DDBJ databases">
        <title>Sequencing the genomes of 1000 actinobacteria strains.</title>
        <authorList>
            <person name="Klenk H.-P."/>
        </authorList>
    </citation>
    <scope>NUCLEOTIDE SEQUENCE [LARGE SCALE GENOMIC DNA]</scope>
    <source>
        <strain evidence="4 5">DSM 8598</strain>
    </source>
</reference>
<proteinExistence type="inferred from homology"/>
<dbReference type="GO" id="GO:0047472">
    <property type="term" value="F:3-carboxy-cis,cis-muconate cycloisomerase activity"/>
    <property type="evidence" value="ECO:0007669"/>
    <property type="project" value="UniProtKB-EC"/>
</dbReference>
<evidence type="ECO:0000256" key="1">
    <source>
        <dbReference type="ARBA" id="ARBA00023239"/>
    </source>
</evidence>
<dbReference type="PROSITE" id="PS00163">
    <property type="entry name" value="FUMARATE_LYASES"/>
    <property type="match status" value="1"/>
</dbReference>
<dbReference type="InterPro" id="IPR020557">
    <property type="entry name" value="Fumarate_lyase_CS"/>
</dbReference>
<dbReference type="PANTHER" id="PTHR43172">
    <property type="entry name" value="ADENYLOSUCCINATE LYASE"/>
    <property type="match status" value="1"/>
</dbReference>
<evidence type="ECO:0000259" key="3">
    <source>
        <dbReference type="Pfam" id="PF00206"/>
    </source>
</evidence>
<comment type="similarity">
    <text evidence="2">Belongs to the class-II fumarase/aspartase family.</text>
</comment>
<dbReference type="EMBL" id="JACCFI010000001">
    <property type="protein sequence ID" value="NYG19274.1"/>
    <property type="molecule type" value="Genomic_DNA"/>
</dbReference>
<evidence type="ECO:0000256" key="2">
    <source>
        <dbReference type="ARBA" id="ARBA00034772"/>
    </source>
</evidence>
<evidence type="ECO:0000313" key="4">
    <source>
        <dbReference type="EMBL" id="NYG19274.1"/>
    </source>
</evidence>
<accession>A0A852WW75</accession>
<dbReference type="RefSeq" id="WP_179549578.1">
    <property type="nucleotide sequence ID" value="NZ_JACCFI010000001.1"/>
</dbReference>
<keyword evidence="1" id="KW-0456">Lyase</keyword>
<dbReference type="AlphaFoldDB" id="A0A852WW75"/>
<name>A0A852WW75_9MICO</name>